<reference evidence="2" key="1">
    <citation type="journal article" date="2022" name="Mol. Ecol. Resour.">
        <title>The genomes of chicory, endive, great burdock and yacon provide insights into Asteraceae palaeo-polyploidization history and plant inulin production.</title>
        <authorList>
            <person name="Fan W."/>
            <person name="Wang S."/>
            <person name="Wang H."/>
            <person name="Wang A."/>
            <person name="Jiang F."/>
            <person name="Liu H."/>
            <person name="Zhao H."/>
            <person name="Xu D."/>
            <person name="Zhang Y."/>
        </authorList>
    </citation>
    <scope>NUCLEOTIDE SEQUENCE [LARGE SCALE GENOMIC DNA]</scope>
    <source>
        <strain evidence="2">cv. Niubang</strain>
    </source>
</reference>
<gene>
    <name evidence="1" type="ORF">L6452_02316</name>
</gene>
<reference evidence="1 2" key="2">
    <citation type="journal article" date="2022" name="Mol. Ecol. Resour.">
        <title>The genomes of chicory, endive, great burdock and yacon provide insights into Asteraceae paleo-polyploidization history and plant inulin production.</title>
        <authorList>
            <person name="Fan W."/>
            <person name="Wang S."/>
            <person name="Wang H."/>
            <person name="Wang A."/>
            <person name="Jiang F."/>
            <person name="Liu H."/>
            <person name="Zhao H."/>
            <person name="Xu D."/>
            <person name="Zhang Y."/>
        </authorList>
    </citation>
    <scope>NUCLEOTIDE SEQUENCE [LARGE SCALE GENOMIC DNA]</scope>
    <source>
        <strain evidence="2">cv. Niubang</strain>
    </source>
</reference>
<name>A0ACB9FIH7_ARCLA</name>
<protein>
    <submittedName>
        <fullName evidence="1">Uncharacterized protein</fullName>
    </submittedName>
</protein>
<evidence type="ECO:0000313" key="1">
    <source>
        <dbReference type="EMBL" id="KAI3771158.1"/>
    </source>
</evidence>
<dbReference type="EMBL" id="CM042047">
    <property type="protein sequence ID" value="KAI3771158.1"/>
    <property type="molecule type" value="Genomic_DNA"/>
</dbReference>
<evidence type="ECO:0000313" key="2">
    <source>
        <dbReference type="Proteomes" id="UP001055879"/>
    </source>
</evidence>
<proteinExistence type="predicted"/>
<keyword evidence="2" id="KW-1185">Reference proteome</keyword>
<comment type="caution">
    <text evidence="1">The sequence shown here is derived from an EMBL/GenBank/DDBJ whole genome shotgun (WGS) entry which is preliminary data.</text>
</comment>
<dbReference type="Proteomes" id="UP001055879">
    <property type="component" value="Linkage Group LG01"/>
</dbReference>
<organism evidence="1 2">
    <name type="scientific">Arctium lappa</name>
    <name type="common">Greater burdock</name>
    <name type="synonym">Lappa major</name>
    <dbReference type="NCBI Taxonomy" id="4217"/>
    <lineage>
        <taxon>Eukaryota</taxon>
        <taxon>Viridiplantae</taxon>
        <taxon>Streptophyta</taxon>
        <taxon>Embryophyta</taxon>
        <taxon>Tracheophyta</taxon>
        <taxon>Spermatophyta</taxon>
        <taxon>Magnoliopsida</taxon>
        <taxon>eudicotyledons</taxon>
        <taxon>Gunneridae</taxon>
        <taxon>Pentapetalae</taxon>
        <taxon>asterids</taxon>
        <taxon>campanulids</taxon>
        <taxon>Asterales</taxon>
        <taxon>Asteraceae</taxon>
        <taxon>Carduoideae</taxon>
        <taxon>Cardueae</taxon>
        <taxon>Arctiinae</taxon>
        <taxon>Arctium</taxon>
    </lineage>
</organism>
<accession>A0ACB9FIH7</accession>
<sequence length="109" mass="12564">MSSYKCPIAPPPEHRSHHHVYGVNYHLQRRFNYIQVRLLSAVVDLSNNEQSNRKIEKLPIANRGEITCRIMRTAKRLGIQTVAVYSDADRYSLHVKSADEAVRIQVCSF</sequence>